<comment type="caution">
    <text evidence="1">The sequence shown here is derived from an EMBL/GenBank/DDBJ whole genome shotgun (WGS) entry which is preliminary data.</text>
</comment>
<protein>
    <submittedName>
        <fullName evidence="1">Uncharacterized protein</fullName>
    </submittedName>
</protein>
<dbReference type="AlphaFoldDB" id="A0A7K1LFM8"/>
<proteinExistence type="predicted"/>
<dbReference type="RefSeq" id="WP_129313982.1">
    <property type="nucleotide sequence ID" value="NZ_NOIQ01000001.1"/>
</dbReference>
<dbReference type="EMBL" id="WOGT01000001">
    <property type="protein sequence ID" value="MUN53873.1"/>
    <property type="molecule type" value="Genomic_DNA"/>
</dbReference>
<sequence>MNDRTPPADDILAIDRSTKAAEAFRELLIERGYPSINEFLIDVLRDDRSRKREARLRDIGNRMFPDGVHDRSDNG</sequence>
<organism evidence="1 2">
    <name type="scientific">Rothia koreensis</name>
    <dbReference type="NCBI Taxonomy" id="592378"/>
    <lineage>
        <taxon>Bacteria</taxon>
        <taxon>Bacillati</taxon>
        <taxon>Actinomycetota</taxon>
        <taxon>Actinomycetes</taxon>
        <taxon>Micrococcales</taxon>
        <taxon>Micrococcaceae</taxon>
        <taxon>Rothia</taxon>
    </lineage>
</organism>
<accession>A0A7K1LFM8</accession>
<reference evidence="1 2" key="1">
    <citation type="submission" date="2019-12" db="EMBL/GenBank/DDBJ databases">
        <authorList>
            <person name="Li J."/>
            <person name="Shi Y."/>
            <person name="Xu G."/>
            <person name="Xiao D."/>
            <person name="Ran X."/>
        </authorList>
    </citation>
    <scope>NUCLEOTIDE SEQUENCE [LARGE SCALE GENOMIC DNA]</scope>
    <source>
        <strain evidence="1 2">JCM 15915</strain>
    </source>
</reference>
<evidence type="ECO:0000313" key="1">
    <source>
        <dbReference type="EMBL" id="MUN53873.1"/>
    </source>
</evidence>
<evidence type="ECO:0000313" key="2">
    <source>
        <dbReference type="Proteomes" id="UP000462152"/>
    </source>
</evidence>
<dbReference type="Proteomes" id="UP000462152">
    <property type="component" value="Unassembled WGS sequence"/>
</dbReference>
<gene>
    <name evidence="1" type="ORF">GMA10_01295</name>
</gene>
<name>A0A7K1LFM8_9MICC</name>
<keyword evidence="2" id="KW-1185">Reference proteome</keyword>